<proteinExistence type="predicted"/>
<reference evidence="1" key="1">
    <citation type="submission" date="2021-05" db="EMBL/GenBank/DDBJ databases">
        <authorList>
            <person name="Alioto T."/>
            <person name="Alioto T."/>
            <person name="Gomez Garrido J."/>
        </authorList>
    </citation>
    <scope>NUCLEOTIDE SEQUENCE</scope>
</reference>
<protein>
    <submittedName>
        <fullName evidence="1">Uncharacterized protein</fullName>
    </submittedName>
</protein>
<name>A0A8D8YNI3_9HEMI</name>
<evidence type="ECO:0000313" key="1">
    <source>
        <dbReference type="EMBL" id="CAG6732158.1"/>
    </source>
</evidence>
<sequence>MEETGDCGELDEVPDEMSSNELIGDEFKLNLVKKCSVKLPMKGERFRVKFADNFHVPHKLYLKNTDKVDKRKLNMMLAKKMHEPLITMPMSRLKEKGHVLIKFKKPAKLIRAQVKWIQSEINKIQVQDIDSGALYIVSHENIYVLDDENLASIYPRVFVCNLSEFDGKDIYWNSVIRDLYISTLRAGHLSIEIRTFHHTVLSYDVYLKLYFFDDKKFVNLNEWLANSFIPYLVFLKTRPGFVPQSVADYPTQVFFPYVKLLKDA</sequence>
<accession>A0A8D8YNI3</accession>
<dbReference type="AlphaFoldDB" id="A0A8D8YNI3"/>
<dbReference type="EMBL" id="HBUF01385912">
    <property type="protein sequence ID" value="CAG6732158.1"/>
    <property type="molecule type" value="Transcribed_RNA"/>
</dbReference>
<dbReference type="SUPFAM" id="SSF63748">
    <property type="entry name" value="Tudor/PWWP/MBT"/>
    <property type="match status" value="1"/>
</dbReference>
<organism evidence="1">
    <name type="scientific">Cacopsylla melanoneura</name>
    <dbReference type="NCBI Taxonomy" id="428564"/>
    <lineage>
        <taxon>Eukaryota</taxon>
        <taxon>Metazoa</taxon>
        <taxon>Ecdysozoa</taxon>
        <taxon>Arthropoda</taxon>
        <taxon>Hexapoda</taxon>
        <taxon>Insecta</taxon>
        <taxon>Pterygota</taxon>
        <taxon>Neoptera</taxon>
        <taxon>Paraneoptera</taxon>
        <taxon>Hemiptera</taxon>
        <taxon>Sternorrhyncha</taxon>
        <taxon>Psylloidea</taxon>
        <taxon>Psyllidae</taxon>
        <taxon>Psyllinae</taxon>
        <taxon>Cacopsylla</taxon>
    </lineage>
</organism>